<evidence type="ECO:0000259" key="2">
    <source>
        <dbReference type="Pfam" id="PF13387"/>
    </source>
</evidence>
<keyword evidence="1" id="KW-1133">Transmembrane helix</keyword>
<comment type="caution">
    <text evidence="3">The sequence shown here is derived from an EMBL/GenBank/DDBJ whole genome shotgun (WGS) entry which is preliminary data.</text>
</comment>
<feature type="transmembrane region" description="Helical" evidence="1">
    <location>
        <begin position="330"/>
        <end position="352"/>
    </location>
</feature>
<keyword evidence="1" id="KW-0472">Membrane</keyword>
<evidence type="ECO:0000256" key="1">
    <source>
        <dbReference type="SAM" id="Phobius"/>
    </source>
</evidence>
<reference evidence="4" key="1">
    <citation type="submission" date="2017-08" db="EMBL/GenBank/DDBJ databases">
        <title>A dynamic microbial community with high functional redundancy inhabits the cold, oxic subseafloor aquifer.</title>
        <authorList>
            <person name="Tully B.J."/>
            <person name="Wheat C.G."/>
            <person name="Glazer B.T."/>
            <person name="Huber J.A."/>
        </authorList>
    </citation>
    <scope>NUCLEOTIDE SEQUENCE [LARGE SCALE GENOMIC DNA]</scope>
</reference>
<feature type="transmembrane region" description="Helical" evidence="1">
    <location>
        <begin position="372"/>
        <end position="392"/>
    </location>
</feature>
<gene>
    <name evidence="3" type="ORF">COB20_16425</name>
</gene>
<dbReference type="Proteomes" id="UP000218767">
    <property type="component" value="Unassembled WGS sequence"/>
</dbReference>
<feature type="domain" description="Lnb N-terminal periplasmic" evidence="2">
    <location>
        <begin position="57"/>
        <end position="195"/>
    </location>
</feature>
<feature type="transmembrane region" description="Helical" evidence="1">
    <location>
        <begin position="291"/>
        <end position="309"/>
    </location>
</feature>
<name>A0A2A4WSE0_9GAMM</name>
<dbReference type="EMBL" id="NVUL01000129">
    <property type="protein sequence ID" value="PCI73146.1"/>
    <property type="molecule type" value="Genomic_DNA"/>
</dbReference>
<sequence>MISSPQAGRYAPRWRTMRVYSAFLLILLALGLAILPHSRASALEAIESPDQYSLPADMNGVHFYLITVDVGDMVYDNFGHTALRVFDENTNTDVVFNWGVFRINGGPVSFSYNFFKGIMNYELGTQSPSQEFALYRSQERSVWQDKINLTNPQKEILYRRLLWNLQAENTVYPYQYFFDNCTTRVRDYLDEALSGRIASVNDGITDSTFRDQVKAHYESVAVIGFSLDVLMNSNIDRLMSEWEEMFLPLKLRENLYLIESDVAENGVRNKLLSDSQEVMLFAPPTVETDPYQIASVGLLVPVLMLLLMLKKIPMSYFATHSRIGLKLPGFNFRLLGLLGIVTALFSGIYGILMLGSWFVSEHLDLHHNINLLLFWPTDLLGLVVAMRWLLFCTPWPMTHNSTPFLNYYMMAHLFGMIVYAVVTFLRLVDQATMDIGVYVLPGFVLFTLLIWLVGFEPAKPKNKFF</sequence>
<accession>A0A2A4WSE0</accession>
<feature type="transmembrane region" description="Helical" evidence="1">
    <location>
        <begin position="437"/>
        <end position="455"/>
    </location>
</feature>
<feature type="transmembrane region" description="Helical" evidence="1">
    <location>
        <begin position="404"/>
        <end position="425"/>
    </location>
</feature>
<evidence type="ECO:0000313" key="3">
    <source>
        <dbReference type="EMBL" id="PCI73146.1"/>
    </source>
</evidence>
<organism evidence="3 4">
    <name type="scientific">SAR86 cluster bacterium</name>
    <dbReference type="NCBI Taxonomy" id="2030880"/>
    <lineage>
        <taxon>Bacteria</taxon>
        <taxon>Pseudomonadati</taxon>
        <taxon>Pseudomonadota</taxon>
        <taxon>Gammaproteobacteria</taxon>
        <taxon>SAR86 cluster</taxon>
    </lineage>
</organism>
<dbReference type="Pfam" id="PF13387">
    <property type="entry name" value="Lnb_N"/>
    <property type="match status" value="1"/>
</dbReference>
<dbReference type="InterPro" id="IPR025178">
    <property type="entry name" value="Lnb_N"/>
</dbReference>
<proteinExistence type="predicted"/>
<evidence type="ECO:0000313" key="4">
    <source>
        <dbReference type="Proteomes" id="UP000218767"/>
    </source>
</evidence>
<dbReference type="AlphaFoldDB" id="A0A2A4WSE0"/>
<protein>
    <recommendedName>
        <fullName evidence="2">Lnb N-terminal periplasmic domain-containing protein</fullName>
    </recommendedName>
</protein>
<keyword evidence="1" id="KW-0812">Transmembrane</keyword>